<dbReference type="UniPathway" id="UPA00109">
    <property type="reaction ID" value="UER00185"/>
</dbReference>
<evidence type="ECO:0000256" key="16">
    <source>
        <dbReference type="RuleBase" id="RU000532"/>
    </source>
</evidence>
<dbReference type="EMBL" id="JAGGMV010000001">
    <property type="protein sequence ID" value="MBP2200872.1"/>
    <property type="molecule type" value="Genomic_DNA"/>
</dbReference>
<evidence type="ECO:0000256" key="5">
    <source>
        <dbReference type="ARBA" id="ARBA00013061"/>
    </source>
</evidence>
<evidence type="ECO:0000256" key="1">
    <source>
        <dbReference type="ARBA" id="ARBA00000642"/>
    </source>
</evidence>
<comment type="catalytic activity">
    <reaction evidence="1 13 16">
        <text>(2R)-3-phosphoglycerate + ATP = (2R)-3-phospho-glyceroyl phosphate + ADP</text>
        <dbReference type="Rhea" id="RHEA:14801"/>
        <dbReference type="ChEBI" id="CHEBI:30616"/>
        <dbReference type="ChEBI" id="CHEBI:57604"/>
        <dbReference type="ChEBI" id="CHEBI:58272"/>
        <dbReference type="ChEBI" id="CHEBI:456216"/>
        <dbReference type="EC" id="2.7.2.3"/>
    </reaction>
</comment>
<evidence type="ECO:0000256" key="4">
    <source>
        <dbReference type="ARBA" id="ARBA00008982"/>
    </source>
</evidence>
<dbReference type="EC" id="2.7.2.3" evidence="5 13"/>
<dbReference type="FunFam" id="3.40.50.1260:FF:000012">
    <property type="entry name" value="Phosphoglycerate kinase"/>
    <property type="match status" value="1"/>
</dbReference>
<dbReference type="AlphaFoldDB" id="A0A8J7RFF4"/>
<sequence>MYYTIDDFDLKNKTVALRVDINSPIDPSTKEITDLTRIEACKDTICDLVKKGSKIVIIAHQSRPGKNDYISLEQHSKKLSEVLNYPVKFIDSIICTNVIEEIKKLESGEILMLENFRFLAEEVMSEWKKWENITPEKQANTIAISKLAPFFDYFINDAFAAAHRAQPSLVGFAYYMPMLAGRILEKELQSLNKALNDPEKPCVYAVGGAKADDSIEVIDNVLKKDIADKVLTSGIVANIFLTAKGYDIGANVDTIEKMGYKDQIDIAKGLLIKYGNKILTPVDVALNINNERVERELNEDDSINYPIFDMGKKTMEIYEKELKNARVIVANGPAGVFEDSNFMAGTKSLIESIANSEAFSIIGGGHLSAATEKIGLSRKIDHISTGGGACIEYLSGKKLPVIELLRASYEKYNNN</sequence>
<dbReference type="GO" id="GO:0005524">
    <property type="term" value="F:ATP binding"/>
    <property type="evidence" value="ECO:0007669"/>
    <property type="project" value="UniProtKB-KW"/>
</dbReference>
<dbReference type="PANTHER" id="PTHR11406:SF23">
    <property type="entry name" value="PHOSPHOGLYCERATE KINASE 1, CHLOROPLASTIC-RELATED"/>
    <property type="match status" value="1"/>
</dbReference>
<protein>
    <recommendedName>
        <fullName evidence="6 13">Phosphoglycerate kinase</fullName>
        <ecNumber evidence="5 13">2.7.2.3</ecNumber>
    </recommendedName>
</protein>
<evidence type="ECO:0000256" key="9">
    <source>
        <dbReference type="ARBA" id="ARBA00022741"/>
    </source>
</evidence>
<organism evidence="17 18">
    <name type="scientific">Methanococcus voltae</name>
    <dbReference type="NCBI Taxonomy" id="2188"/>
    <lineage>
        <taxon>Archaea</taxon>
        <taxon>Methanobacteriati</taxon>
        <taxon>Methanobacteriota</taxon>
        <taxon>Methanomada group</taxon>
        <taxon>Methanococci</taxon>
        <taxon>Methanococcales</taxon>
        <taxon>Methanococcaceae</taxon>
        <taxon>Methanococcus</taxon>
    </lineage>
</organism>
<evidence type="ECO:0000256" key="14">
    <source>
        <dbReference type="PIRSR" id="PIRSR000724-1"/>
    </source>
</evidence>
<feature type="binding site" evidence="14">
    <location>
        <position position="37"/>
    </location>
    <ligand>
        <name>(2R)-3-phosphoglycerate</name>
        <dbReference type="ChEBI" id="CHEBI:58272"/>
    </ligand>
</feature>
<evidence type="ECO:0000256" key="3">
    <source>
        <dbReference type="ARBA" id="ARBA00004838"/>
    </source>
</evidence>
<evidence type="ECO:0000256" key="10">
    <source>
        <dbReference type="ARBA" id="ARBA00022777"/>
    </source>
</evidence>
<feature type="binding site" evidence="13 15">
    <location>
        <position position="338"/>
    </location>
    <ligand>
        <name>ATP</name>
        <dbReference type="ChEBI" id="CHEBI:30616"/>
    </ligand>
</feature>
<dbReference type="InterPro" id="IPR001576">
    <property type="entry name" value="Phosphoglycerate_kinase"/>
</dbReference>
<evidence type="ECO:0000256" key="2">
    <source>
        <dbReference type="ARBA" id="ARBA00004496"/>
    </source>
</evidence>
<feature type="binding site" evidence="13">
    <location>
        <position position="164"/>
    </location>
    <ligand>
        <name>substrate</name>
    </ligand>
</feature>
<comment type="pathway">
    <text evidence="3 13">Carbohydrate degradation; glycolysis; pyruvate from D-glyceraldehyde 3-phosphate: step 2/5.</text>
</comment>
<dbReference type="GO" id="GO:0004618">
    <property type="term" value="F:phosphoglycerate kinase activity"/>
    <property type="evidence" value="ECO:0007669"/>
    <property type="project" value="UniProtKB-UniRule"/>
</dbReference>
<evidence type="ECO:0000256" key="8">
    <source>
        <dbReference type="ARBA" id="ARBA00022679"/>
    </source>
</evidence>
<feature type="binding site" evidence="13">
    <location>
        <position position="117"/>
    </location>
    <ligand>
        <name>substrate</name>
    </ligand>
</feature>
<comment type="subunit">
    <text evidence="13">Monomer.</text>
</comment>
<evidence type="ECO:0000313" key="18">
    <source>
        <dbReference type="Proteomes" id="UP000740329"/>
    </source>
</evidence>
<comment type="subcellular location">
    <subcellularLocation>
        <location evidence="2 13">Cytoplasm</location>
    </subcellularLocation>
</comment>
<keyword evidence="9 13" id="KW-0547">Nucleotide-binding</keyword>
<evidence type="ECO:0000256" key="13">
    <source>
        <dbReference type="HAMAP-Rule" id="MF_00145"/>
    </source>
</evidence>
<feature type="binding site" evidence="13">
    <location>
        <begin position="364"/>
        <end position="367"/>
    </location>
    <ligand>
        <name>ATP</name>
        <dbReference type="ChEBI" id="CHEBI:30616"/>
    </ligand>
</feature>
<feature type="binding site" evidence="14">
    <location>
        <position position="117"/>
    </location>
    <ligand>
        <name>(2R)-3-phosphoglycerate</name>
        <dbReference type="ChEBI" id="CHEBI:58272"/>
    </ligand>
</feature>
<gene>
    <name evidence="13" type="primary">pgk</name>
    <name evidence="17" type="ORF">J3E07_000270</name>
</gene>
<feature type="binding site" evidence="13 14">
    <location>
        <begin position="20"/>
        <end position="22"/>
    </location>
    <ligand>
        <name>substrate</name>
    </ligand>
</feature>
<comment type="caution">
    <text evidence="13">Lacks conserved residue(s) required for the propagation of feature annotation.</text>
</comment>
<keyword evidence="11 13" id="KW-0067">ATP-binding</keyword>
<dbReference type="GO" id="GO:0005829">
    <property type="term" value="C:cytosol"/>
    <property type="evidence" value="ECO:0007669"/>
    <property type="project" value="TreeGrafter"/>
</dbReference>
<evidence type="ECO:0000256" key="12">
    <source>
        <dbReference type="ARBA" id="ARBA00023152"/>
    </source>
</evidence>
<accession>A0A8J7RFF4</accession>
<reference evidence="17" key="1">
    <citation type="submission" date="2021-03" db="EMBL/GenBank/DDBJ databases">
        <title>Genomic Encyclopedia of Type Strains, Phase IV (KMG-V): Genome sequencing to study the core and pangenomes of soil and plant-associated prokaryotes.</title>
        <authorList>
            <person name="Whitman W."/>
        </authorList>
    </citation>
    <scope>NUCLEOTIDE SEQUENCE</scope>
    <source>
        <strain evidence="17">C4</strain>
    </source>
</reference>
<dbReference type="PIRSF" id="PIRSF000724">
    <property type="entry name" value="Pgk"/>
    <property type="match status" value="1"/>
</dbReference>
<name>A0A8J7RFF4_METVO</name>
<evidence type="ECO:0000256" key="6">
    <source>
        <dbReference type="ARBA" id="ARBA00016471"/>
    </source>
</evidence>
<dbReference type="InterPro" id="IPR015824">
    <property type="entry name" value="Phosphoglycerate_kinase_N"/>
</dbReference>
<dbReference type="PANTHER" id="PTHR11406">
    <property type="entry name" value="PHOSPHOGLYCERATE KINASE"/>
    <property type="match status" value="1"/>
</dbReference>
<comment type="similarity">
    <text evidence="4 13 16">Belongs to the phosphoglycerate kinase family.</text>
</comment>
<feature type="binding site" evidence="13 14">
    <location>
        <begin position="60"/>
        <end position="63"/>
    </location>
    <ligand>
        <name>substrate</name>
    </ligand>
</feature>
<keyword evidence="7 13" id="KW-0963">Cytoplasm</keyword>
<dbReference type="SUPFAM" id="SSF53748">
    <property type="entry name" value="Phosphoglycerate kinase"/>
    <property type="match status" value="1"/>
</dbReference>
<dbReference type="Proteomes" id="UP000740329">
    <property type="component" value="Unassembled WGS sequence"/>
</dbReference>
<dbReference type="HAMAP" id="MF_00145">
    <property type="entry name" value="Phosphoglyc_kinase"/>
    <property type="match status" value="1"/>
</dbReference>
<feature type="binding site" evidence="13">
    <location>
        <position position="37"/>
    </location>
    <ligand>
        <name>substrate</name>
    </ligand>
</feature>
<keyword evidence="8 13" id="KW-0808">Transferase</keyword>
<evidence type="ECO:0000256" key="7">
    <source>
        <dbReference type="ARBA" id="ARBA00022490"/>
    </source>
</evidence>
<dbReference type="FunFam" id="3.40.50.1260:FF:000006">
    <property type="entry name" value="Phosphoglycerate kinase"/>
    <property type="match status" value="1"/>
</dbReference>
<comment type="caution">
    <text evidence="17">The sequence shown here is derived from an EMBL/GenBank/DDBJ whole genome shotgun (WGS) entry which is preliminary data.</text>
</comment>
<proteinExistence type="inferred from homology"/>
<dbReference type="InterPro" id="IPR036043">
    <property type="entry name" value="Phosphoglycerate_kinase_sf"/>
</dbReference>
<dbReference type="Pfam" id="PF00162">
    <property type="entry name" value="PGK"/>
    <property type="match status" value="1"/>
</dbReference>
<dbReference type="RefSeq" id="WP_209590242.1">
    <property type="nucleotide sequence ID" value="NZ_JAGGMV010000001.1"/>
</dbReference>
<feature type="binding site" evidence="14">
    <location>
        <position position="164"/>
    </location>
    <ligand>
        <name>(2R)-3-phosphoglycerate</name>
        <dbReference type="ChEBI" id="CHEBI:58272"/>
    </ligand>
</feature>
<evidence type="ECO:0000256" key="11">
    <source>
        <dbReference type="ARBA" id="ARBA00022840"/>
    </source>
</evidence>
<dbReference type="GO" id="GO:0006096">
    <property type="term" value="P:glycolytic process"/>
    <property type="evidence" value="ECO:0007669"/>
    <property type="project" value="UniProtKB-UniRule"/>
</dbReference>
<evidence type="ECO:0000256" key="15">
    <source>
        <dbReference type="PIRSR" id="PIRSR000724-2"/>
    </source>
</evidence>
<evidence type="ECO:0000313" key="17">
    <source>
        <dbReference type="EMBL" id="MBP2200872.1"/>
    </source>
</evidence>
<dbReference type="GO" id="GO:0006094">
    <property type="term" value="P:gluconeogenesis"/>
    <property type="evidence" value="ECO:0007669"/>
    <property type="project" value="TreeGrafter"/>
</dbReference>
<dbReference type="Gene3D" id="3.40.50.1260">
    <property type="entry name" value="Phosphoglycerate kinase, N-terminal domain"/>
    <property type="match status" value="2"/>
</dbReference>
<keyword evidence="10 13" id="KW-0418">Kinase</keyword>
<dbReference type="GO" id="GO:0043531">
    <property type="term" value="F:ADP binding"/>
    <property type="evidence" value="ECO:0007669"/>
    <property type="project" value="TreeGrafter"/>
</dbReference>
<keyword evidence="12 13" id="KW-0324">Glycolysis</keyword>
<dbReference type="PRINTS" id="PR00477">
    <property type="entry name" value="PHGLYCKINASE"/>
</dbReference>